<evidence type="ECO:0000256" key="1">
    <source>
        <dbReference type="ARBA" id="ARBA00004514"/>
    </source>
</evidence>
<accession>A0ABM4DGK8</accession>
<dbReference type="Gene3D" id="3.10.20.90">
    <property type="entry name" value="Phosphatidylinositol 3-kinase Catalytic Subunit, Chain A, domain 1"/>
    <property type="match status" value="1"/>
</dbReference>
<proteinExistence type="predicted"/>
<dbReference type="GeneID" id="101234627"/>
<reference evidence="5" key="1">
    <citation type="submission" date="2025-08" db="UniProtKB">
        <authorList>
            <consortium name="RefSeq"/>
        </authorList>
    </citation>
    <scope>IDENTIFICATION</scope>
</reference>
<dbReference type="InterPro" id="IPR000626">
    <property type="entry name" value="Ubiquitin-like_dom"/>
</dbReference>
<evidence type="ECO:0000313" key="4">
    <source>
        <dbReference type="Proteomes" id="UP001652625"/>
    </source>
</evidence>
<dbReference type="SMART" id="SM00213">
    <property type="entry name" value="UBQ"/>
    <property type="match status" value="1"/>
</dbReference>
<dbReference type="Pfam" id="PF00240">
    <property type="entry name" value="ubiquitin"/>
    <property type="match status" value="1"/>
</dbReference>
<comment type="subcellular location">
    <subcellularLocation>
        <location evidence="1">Cytoplasm</location>
        <location evidence="1">Cytosol</location>
    </subcellularLocation>
</comment>
<feature type="domain" description="Ubiquitin-like" evidence="3">
    <location>
        <begin position="1"/>
        <end position="71"/>
    </location>
</feature>
<dbReference type="SUPFAM" id="SSF54236">
    <property type="entry name" value="Ubiquitin-like"/>
    <property type="match status" value="1"/>
</dbReference>
<dbReference type="InterPro" id="IPR041421">
    <property type="entry name" value="Ubl4_C_TUGS"/>
</dbReference>
<evidence type="ECO:0000259" key="3">
    <source>
        <dbReference type="PROSITE" id="PS50053"/>
    </source>
</evidence>
<dbReference type="InterPro" id="IPR019954">
    <property type="entry name" value="Ubiquitin_CS"/>
</dbReference>
<dbReference type="PROSITE" id="PS00299">
    <property type="entry name" value="UBIQUITIN_1"/>
    <property type="match status" value="1"/>
</dbReference>
<organism evidence="4 5">
    <name type="scientific">Hydra vulgaris</name>
    <name type="common">Hydra</name>
    <name type="synonym">Hydra attenuata</name>
    <dbReference type="NCBI Taxonomy" id="6087"/>
    <lineage>
        <taxon>Eukaryota</taxon>
        <taxon>Metazoa</taxon>
        <taxon>Cnidaria</taxon>
        <taxon>Hydrozoa</taxon>
        <taxon>Hydroidolina</taxon>
        <taxon>Anthoathecata</taxon>
        <taxon>Aplanulata</taxon>
        <taxon>Hydridae</taxon>
        <taxon>Hydra</taxon>
    </lineage>
</organism>
<dbReference type="PROSITE" id="PS50053">
    <property type="entry name" value="UBIQUITIN_2"/>
    <property type="match status" value="1"/>
</dbReference>
<dbReference type="Proteomes" id="UP001652625">
    <property type="component" value="Chromosome 14"/>
</dbReference>
<dbReference type="InterPro" id="IPR029071">
    <property type="entry name" value="Ubiquitin-like_domsf"/>
</dbReference>
<sequence length="137" mass="15617">MELTIKILGGEEYNVTVDQTQPILYLKKLVEKKYGIPTAQQKLVYIGKTLGDEKTISECGICCKSKINLIVMKNVTDSSSKYTSEDFWKTLEAVLLKYYSHSVAQNIISQFEKDYKHLIATMSLDDIERIASRSLKL</sequence>
<evidence type="ECO:0000313" key="5">
    <source>
        <dbReference type="RefSeq" id="XP_065673579.1"/>
    </source>
</evidence>
<dbReference type="PANTHER" id="PTHR46555">
    <property type="entry name" value="UBIQUITIN-LIKE PROTEIN 4A"/>
    <property type="match status" value="1"/>
</dbReference>
<dbReference type="InterPro" id="IPR047154">
    <property type="entry name" value="UBL4A-like"/>
</dbReference>
<name>A0ABM4DGK8_HYDVU</name>
<gene>
    <name evidence="5" type="primary">LOC101234627</name>
</gene>
<evidence type="ECO:0000256" key="2">
    <source>
        <dbReference type="ARBA" id="ARBA00022490"/>
    </source>
</evidence>
<dbReference type="RefSeq" id="XP_065673579.1">
    <property type="nucleotide sequence ID" value="XM_065817507.1"/>
</dbReference>
<dbReference type="PANTHER" id="PTHR46555:SF1">
    <property type="entry name" value="UBIQUITIN-LIKE PROTEIN 4A"/>
    <property type="match status" value="1"/>
</dbReference>
<dbReference type="Pfam" id="PF17840">
    <property type="entry name" value="Tugs"/>
    <property type="match status" value="1"/>
</dbReference>
<protein>
    <submittedName>
        <fullName evidence="5">Ubiquitin-like protein 4A isoform X2</fullName>
    </submittedName>
</protein>
<keyword evidence="2" id="KW-0963">Cytoplasm</keyword>
<keyword evidence="4" id="KW-1185">Reference proteome</keyword>